<dbReference type="STRING" id="1122125.GCA_000423185_00274"/>
<dbReference type="SMART" id="SM00895">
    <property type="entry name" value="FCD"/>
    <property type="match status" value="1"/>
</dbReference>
<reference evidence="7" key="1">
    <citation type="submission" date="2017-05" db="EMBL/GenBank/DDBJ databases">
        <authorList>
            <person name="Macchi M."/>
            <person name="Festa S."/>
            <person name="Coppotelli B.M."/>
            <person name="Morelli I.S."/>
        </authorList>
    </citation>
    <scope>NUCLEOTIDE SEQUENCE [LARGE SCALE GENOMIC DNA]</scope>
    <source>
        <strain evidence="7">I</strain>
    </source>
</reference>
<evidence type="ECO:0000313" key="6">
    <source>
        <dbReference type="EMBL" id="OWJ67214.1"/>
    </source>
</evidence>
<dbReference type="InterPro" id="IPR000524">
    <property type="entry name" value="Tscrpt_reg_HTH_GntR"/>
</dbReference>
<evidence type="ECO:0000313" key="7">
    <source>
        <dbReference type="Proteomes" id="UP000196655"/>
    </source>
</evidence>
<dbReference type="Pfam" id="PF07729">
    <property type="entry name" value="FCD"/>
    <property type="match status" value="1"/>
</dbReference>
<dbReference type="SMART" id="SM00345">
    <property type="entry name" value="HTH_GNTR"/>
    <property type="match status" value="1"/>
</dbReference>
<evidence type="ECO:0000256" key="4">
    <source>
        <dbReference type="SAM" id="MobiDB-lite"/>
    </source>
</evidence>
<accession>A0A211ZPV6</accession>
<dbReference type="Pfam" id="PF00392">
    <property type="entry name" value="GntR"/>
    <property type="match status" value="1"/>
</dbReference>
<proteinExistence type="predicted"/>
<dbReference type="EMBL" id="NHON01000015">
    <property type="protein sequence ID" value="OWJ67214.1"/>
    <property type="molecule type" value="Genomic_DNA"/>
</dbReference>
<dbReference type="CDD" id="cd07377">
    <property type="entry name" value="WHTH_GntR"/>
    <property type="match status" value="1"/>
</dbReference>
<dbReference type="PANTHER" id="PTHR43537">
    <property type="entry name" value="TRANSCRIPTIONAL REGULATOR, GNTR FAMILY"/>
    <property type="match status" value="1"/>
</dbReference>
<dbReference type="InterPro" id="IPR008920">
    <property type="entry name" value="TF_FadR/GntR_C"/>
</dbReference>
<dbReference type="Proteomes" id="UP000196655">
    <property type="component" value="Unassembled WGS sequence"/>
</dbReference>
<keyword evidence="7" id="KW-1185">Reference proteome</keyword>
<gene>
    <name evidence="6" type="ORF">BWR60_10470</name>
</gene>
<dbReference type="PRINTS" id="PR00035">
    <property type="entry name" value="HTHGNTR"/>
</dbReference>
<dbReference type="OrthoDB" id="9805385at2"/>
<dbReference type="InterPro" id="IPR036390">
    <property type="entry name" value="WH_DNA-bd_sf"/>
</dbReference>
<keyword evidence="1" id="KW-0805">Transcription regulation</keyword>
<dbReference type="Gene3D" id="1.20.120.530">
    <property type="entry name" value="GntR ligand-binding domain-like"/>
    <property type="match status" value="1"/>
</dbReference>
<protein>
    <recommendedName>
        <fullName evidence="5">HTH gntR-type domain-containing protein</fullName>
    </recommendedName>
</protein>
<evidence type="ECO:0000256" key="1">
    <source>
        <dbReference type="ARBA" id="ARBA00023015"/>
    </source>
</evidence>
<keyword evidence="2" id="KW-0238">DNA-binding</keyword>
<keyword evidence="3" id="KW-0804">Transcription</keyword>
<evidence type="ECO:0000256" key="2">
    <source>
        <dbReference type="ARBA" id="ARBA00023125"/>
    </source>
</evidence>
<evidence type="ECO:0000259" key="5">
    <source>
        <dbReference type="PROSITE" id="PS50949"/>
    </source>
</evidence>
<dbReference type="RefSeq" id="WP_088150961.1">
    <property type="nucleotide sequence ID" value="NZ_NHON01000015.1"/>
</dbReference>
<dbReference type="InterPro" id="IPR036388">
    <property type="entry name" value="WH-like_DNA-bd_sf"/>
</dbReference>
<name>A0A211ZPV6_9PROT</name>
<dbReference type="InterPro" id="IPR011711">
    <property type="entry name" value="GntR_C"/>
</dbReference>
<dbReference type="SUPFAM" id="SSF46785">
    <property type="entry name" value="Winged helix' DNA-binding domain"/>
    <property type="match status" value="1"/>
</dbReference>
<dbReference type="GO" id="GO:0003700">
    <property type="term" value="F:DNA-binding transcription factor activity"/>
    <property type="evidence" value="ECO:0007669"/>
    <property type="project" value="InterPro"/>
</dbReference>
<dbReference type="PANTHER" id="PTHR43537:SF44">
    <property type="entry name" value="GNTR FAMILY REGULATORY PROTEIN"/>
    <property type="match status" value="1"/>
</dbReference>
<feature type="domain" description="HTH gntR-type" evidence="5">
    <location>
        <begin position="21"/>
        <end position="89"/>
    </location>
</feature>
<feature type="region of interest" description="Disordered" evidence="4">
    <location>
        <begin position="1"/>
        <end position="24"/>
    </location>
</feature>
<sequence length="257" mass="28001">MAQDPKKVEDRGMKKNGYPSAGLHGRVVHDIGARIVSGQIPPGDTLPSEGELAETYGASRSAIREAVKVLAAKGLVEPRRRSGTRVKPREAWNLLDPDILGWHSPEALIPSFRRDLVELRWAIEPAAAELAARRSQPEDRALIQEALDEMEKAGEDPRAFYSADVRFHLAVFAASRNALIERLSTILGPLLTMSFQAQARRNRAFPLAVGDHRAVYEGIAAGDARAARKAMQFIMNQSARELEAASPEAAIAADVPA</sequence>
<dbReference type="PROSITE" id="PS50949">
    <property type="entry name" value="HTH_GNTR"/>
    <property type="match status" value="1"/>
</dbReference>
<organism evidence="6 7">
    <name type="scientific">Inquilinus limosus</name>
    <dbReference type="NCBI Taxonomy" id="171674"/>
    <lineage>
        <taxon>Bacteria</taxon>
        <taxon>Pseudomonadati</taxon>
        <taxon>Pseudomonadota</taxon>
        <taxon>Alphaproteobacteria</taxon>
        <taxon>Rhodospirillales</taxon>
        <taxon>Rhodospirillaceae</taxon>
        <taxon>Inquilinus</taxon>
    </lineage>
</organism>
<dbReference type="AlphaFoldDB" id="A0A211ZPV6"/>
<evidence type="ECO:0000256" key="3">
    <source>
        <dbReference type="ARBA" id="ARBA00023163"/>
    </source>
</evidence>
<dbReference type="GO" id="GO:0003677">
    <property type="term" value="F:DNA binding"/>
    <property type="evidence" value="ECO:0007669"/>
    <property type="project" value="UniProtKB-KW"/>
</dbReference>
<comment type="caution">
    <text evidence="6">The sequence shown here is derived from an EMBL/GenBank/DDBJ whole genome shotgun (WGS) entry which is preliminary data.</text>
</comment>
<dbReference type="SUPFAM" id="SSF48008">
    <property type="entry name" value="GntR ligand-binding domain-like"/>
    <property type="match status" value="1"/>
</dbReference>
<dbReference type="Gene3D" id="1.10.10.10">
    <property type="entry name" value="Winged helix-like DNA-binding domain superfamily/Winged helix DNA-binding domain"/>
    <property type="match status" value="1"/>
</dbReference>
<feature type="compositionally biased region" description="Basic and acidic residues" evidence="4">
    <location>
        <begin position="1"/>
        <end position="13"/>
    </location>
</feature>